<evidence type="ECO:0000256" key="2">
    <source>
        <dbReference type="ARBA" id="ARBA00022475"/>
    </source>
</evidence>
<dbReference type="GO" id="GO:0009103">
    <property type="term" value="P:lipopolysaccharide biosynthetic process"/>
    <property type="evidence" value="ECO:0007669"/>
    <property type="project" value="UniProtKB-ARBA"/>
</dbReference>
<evidence type="ECO:0000259" key="9">
    <source>
        <dbReference type="Pfam" id="PF13231"/>
    </source>
</evidence>
<feature type="transmembrane region" description="Helical" evidence="8">
    <location>
        <begin position="335"/>
        <end position="352"/>
    </location>
</feature>
<evidence type="ECO:0000256" key="5">
    <source>
        <dbReference type="ARBA" id="ARBA00022692"/>
    </source>
</evidence>
<feature type="transmembrane region" description="Helical" evidence="8">
    <location>
        <begin position="110"/>
        <end position="129"/>
    </location>
</feature>
<keyword evidence="4 10" id="KW-0808">Transferase</keyword>
<proteinExistence type="predicted"/>
<keyword evidence="5 8" id="KW-0812">Transmembrane</keyword>
<evidence type="ECO:0000256" key="6">
    <source>
        <dbReference type="ARBA" id="ARBA00022989"/>
    </source>
</evidence>
<keyword evidence="11" id="KW-1185">Reference proteome</keyword>
<feature type="transmembrane region" description="Helical" evidence="8">
    <location>
        <begin position="15"/>
        <end position="37"/>
    </location>
</feature>
<sequence>MHFPDDSLSRLDGRWLLLLVLGGLAIWRLAIAALMPVTQDEAYYFDWARALAWGYFDHPPGVALLGLGVRLEPGSVFMARLGGLLAGLATLVVLERFYRHCGLTDIRDRTLALMLAGATLAGIASGVITTPDSVLALTWALALHEAERALAVDPRRWITAGIAIGLGLLGKYTMFLIGPVLLLAILGANWRSLLTRWPYLGAGVALLVFAPNLIWNAQNDWLTLGFQFGHGFATEIGGAVAPEAATIEQSGPETSGERAASLLEYVGVQIALWGLIALPILLAPWLGRRETGAATPCSMSDSRLTLPGRTLLLAASLFPLGFFALVALISDVEANWPAMYLLGAAPLAALWLRRVRRWAWMAALANLALATFYVIHAVTVALPLPDSHNRILRETHGFAELAEIAAGLDAPVYADRYQLTAMLRFYRPDLAATSQWPGLSRPSEYLRGRIAPRIDLQTVTTPFWLLTRFGAPPQIPGFSLTTERRLFDCPGQPLSEGRESPCRRPLHRWSLYRYKRDGAR</sequence>
<keyword evidence="3" id="KW-0328">Glycosyltransferase</keyword>
<feature type="transmembrane region" description="Helical" evidence="8">
    <location>
        <begin position="77"/>
        <end position="98"/>
    </location>
</feature>
<keyword evidence="6 8" id="KW-1133">Transmembrane helix</keyword>
<reference evidence="10 11" key="1">
    <citation type="submission" date="2019-11" db="EMBL/GenBank/DDBJ databases">
        <title>Whole-genome sequence of the anaerobic purple sulfur bacterium Allochromatium palmeri DSM 15591.</title>
        <authorList>
            <person name="Kyndt J.A."/>
            <person name="Meyer T.E."/>
        </authorList>
    </citation>
    <scope>NUCLEOTIDE SEQUENCE [LARGE SCALE GENOMIC DNA]</scope>
    <source>
        <strain evidence="10 11">DSM 15591</strain>
    </source>
</reference>
<evidence type="ECO:0000256" key="8">
    <source>
        <dbReference type="SAM" id="Phobius"/>
    </source>
</evidence>
<evidence type="ECO:0000256" key="3">
    <source>
        <dbReference type="ARBA" id="ARBA00022676"/>
    </source>
</evidence>
<dbReference type="PANTHER" id="PTHR33908">
    <property type="entry name" value="MANNOSYLTRANSFERASE YKCB-RELATED"/>
    <property type="match status" value="1"/>
</dbReference>
<dbReference type="PANTHER" id="PTHR33908:SF11">
    <property type="entry name" value="MEMBRANE PROTEIN"/>
    <property type="match status" value="1"/>
</dbReference>
<keyword evidence="2" id="KW-1003">Cell membrane</keyword>
<feature type="transmembrane region" description="Helical" evidence="8">
    <location>
        <begin position="157"/>
        <end position="185"/>
    </location>
</feature>
<protein>
    <submittedName>
        <fullName evidence="10">Glycosyltransferase</fullName>
    </submittedName>
</protein>
<comment type="caution">
    <text evidence="10">The sequence shown here is derived from an EMBL/GenBank/DDBJ whole genome shotgun (WGS) entry which is preliminary data.</text>
</comment>
<evidence type="ECO:0000256" key="7">
    <source>
        <dbReference type="ARBA" id="ARBA00023136"/>
    </source>
</evidence>
<feature type="transmembrane region" description="Helical" evidence="8">
    <location>
        <begin position="364"/>
        <end position="384"/>
    </location>
</feature>
<feature type="transmembrane region" description="Helical" evidence="8">
    <location>
        <begin position="197"/>
        <end position="215"/>
    </location>
</feature>
<keyword evidence="7 8" id="KW-0472">Membrane</keyword>
<dbReference type="Pfam" id="PF13231">
    <property type="entry name" value="PMT_2"/>
    <property type="match status" value="1"/>
</dbReference>
<dbReference type="InterPro" id="IPR038731">
    <property type="entry name" value="RgtA/B/C-like"/>
</dbReference>
<comment type="subcellular location">
    <subcellularLocation>
        <location evidence="1">Cell membrane</location>
        <topology evidence="1">Multi-pass membrane protein</topology>
    </subcellularLocation>
</comment>
<feature type="domain" description="Glycosyltransferase RgtA/B/C/D-like" evidence="9">
    <location>
        <begin position="57"/>
        <end position="215"/>
    </location>
</feature>
<evidence type="ECO:0000313" key="11">
    <source>
        <dbReference type="Proteomes" id="UP000434044"/>
    </source>
</evidence>
<name>A0A6N8EDV3_9GAMM</name>
<dbReference type="Proteomes" id="UP000434044">
    <property type="component" value="Unassembled WGS sequence"/>
</dbReference>
<organism evidence="10 11">
    <name type="scientific">Allochromatium palmeri</name>
    <dbReference type="NCBI Taxonomy" id="231048"/>
    <lineage>
        <taxon>Bacteria</taxon>
        <taxon>Pseudomonadati</taxon>
        <taxon>Pseudomonadota</taxon>
        <taxon>Gammaproteobacteria</taxon>
        <taxon>Chromatiales</taxon>
        <taxon>Chromatiaceae</taxon>
        <taxon>Allochromatium</taxon>
    </lineage>
</organism>
<evidence type="ECO:0000256" key="4">
    <source>
        <dbReference type="ARBA" id="ARBA00022679"/>
    </source>
</evidence>
<dbReference type="GO" id="GO:0005886">
    <property type="term" value="C:plasma membrane"/>
    <property type="evidence" value="ECO:0007669"/>
    <property type="project" value="UniProtKB-SubCell"/>
</dbReference>
<evidence type="ECO:0000256" key="1">
    <source>
        <dbReference type="ARBA" id="ARBA00004651"/>
    </source>
</evidence>
<dbReference type="AlphaFoldDB" id="A0A6N8EDV3"/>
<dbReference type="InterPro" id="IPR050297">
    <property type="entry name" value="LipidA_mod_glycosyltrf_83"/>
</dbReference>
<dbReference type="GO" id="GO:0016763">
    <property type="term" value="F:pentosyltransferase activity"/>
    <property type="evidence" value="ECO:0007669"/>
    <property type="project" value="TreeGrafter"/>
</dbReference>
<accession>A0A6N8EDV3</accession>
<dbReference type="EMBL" id="WNKT01000009">
    <property type="protein sequence ID" value="MTW20677.1"/>
    <property type="molecule type" value="Genomic_DNA"/>
</dbReference>
<feature type="transmembrane region" description="Helical" evidence="8">
    <location>
        <begin position="308"/>
        <end position="329"/>
    </location>
</feature>
<dbReference type="OrthoDB" id="108054at2"/>
<gene>
    <name evidence="10" type="ORF">GJ668_06150</name>
</gene>
<evidence type="ECO:0000313" key="10">
    <source>
        <dbReference type="EMBL" id="MTW20677.1"/>
    </source>
</evidence>
<feature type="transmembrane region" description="Helical" evidence="8">
    <location>
        <begin position="270"/>
        <end position="287"/>
    </location>
</feature>